<evidence type="ECO:0000313" key="3">
    <source>
        <dbReference type="EMBL" id="CAA9485254.1"/>
    </source>
</evidence>
<dbReference type="InterPro" id="IPR009045">
    <property type="entry name" value="Zn_M74/Hedgehog-like"/>
</dbReference>
<dbReference type="AlphaFoldDB" id="A0A6J4RYE2"/>
<feature type="region of interest" description="Disordered" evidence="1">
    <location>
        <begin position="394"/>
        <end position="414"/>
    </location>
</feature>
<feature type="domain" description="Peptidase M15A C-terminal" evidence="2">
    <location>
        <begin position="112"/>
        <end position="199"/>
    </location>
</feature>
<dbReference type="EMBL" id="CADCVQ010000054">
    <property type="protein sequence ID" value="CAA9485254.1"/>
    <property type="molecule type" value="Genomic_DNA"/>
</dbReference>
<reference evidence="3" key="1">
    <citation type="submission" date="2020-02" db="EMBL/GenBank/DDBJ databases">
        <authorList>
            <person name="Meier V. D."/>
        </authorList>
    </citation>
    <scope>NUCLEOTIDE SEQUENCE</scope>
    <source>
        <strain evidence="3">AVDCRST_MAG67</strain>
    </source>
</reference>
<feature type="region of interest" description="Disordered" evidence="1">
    <location>
        <begin position="548"/>
        <end position="568"/>
    </location>
</feature>
<gene>
    <name evidence="3" type="ORF">AVDCRST_MAG67-2070</name>
</gene>
<sequence length="600" mass="65535">MSYVDPELEEPVDAFEDAREDEEGLEPAALPEALDVELDMVEEFLEARYAFGAPAAERVVFPSGVALPIVTDDALAAAQPDGGGAGVPLLDTRPANQSLRLAADFTVGEFARSGATTFDRARIDPELVRCVQALRNSIGRPVQITSGYRPAPLDAELRDDQHLAPTTGPHASGRAVDIRVEGLSGAALARAATRACGGAVTVHPGPGFAHLHLRPQPAAGVELDPLERRLESDSAIPPARTSGGAAAGPWVFLVSGFDYQLRGLDYQRSALNRRSHLIERHRAAHAGDTATMIATMPRFRFFDVGTGLIREHTATGRNGTWTWNEVERFRPVTIKENYARRGSSRAFTRNAEGRMSITDVYRHVRALGITEPGSLKELSFFSHGAPQSVVLVNSFEPSPEPATRDPSDKDGRTKDFDAINMSPQALRDLRAAFSTDGFVWVWGCAMARSAHQVLARVLKNEKFRTARAGGLADTDEVTLVFSRDEAKKIFHVDPDFFPPPGPDGRQPLRFRRSFAQIRAFLLDRIGSTYAAAIAVGAGVPCFGALPGTYSEDDKRSPRPLPLIPASRHQSDDFRPTIRFYTRHLGVKLDPEGRNYGRYEP</sequence>
<dbReference type="SUPFAM" id="SSF55166">
    <property type="entry name" value="Hedgehog/DD-peptidase"/>
    <property type="match status" value="1"/>
</dbReference>
<evidence type="ECO:0000259" key="2">
    <source>
        <dbReference type="Pfam" id="PF08291"/>
    </source>
</evidence>
<dbReference type="InterPro" id="IPR013230">
    <property type="entry name" value="Peptidase_M15A_C"/>
</dbReference>
<dbReference type="Pfam" id="PF08291">
    <property type="entry name" value="Peptidase_M15_3"/>
    <property type="match status" value="1"/>
</dbReference>
<feature type="compositionally biased region" description="Basic and acidic residues" evidence="1">
    <location>
        <begin position="402"/>
        <end position="414"/>
    </location>
</feature>
<dbReference type="Gene3D" id="3.30.1380.10">
    <property type="match status" value="1"/>
</dbReference>
<proteinExistence type="predicted"/>
<evidence type="ECO:0000256" key="1">
    <source>
        <dbReference type="SAM" id="MobiDB-lite"/>
    </source>
</evidence>
<organism evidence="3">
    <name type="scientific">uncultured Solirubrobacteraceae bacterium</name>
    <dbReference type="NCBI Taxonomy" id="1162706"/>
    <lineage>
        <taxon>Bacteria</taxon>
        <taxon>Bacillati</taxon>
        <taxon>Actinomycetota</taxon>
        <taxon>Thermoleophilia</taxon>
        <taxon>Solirubrobacterales</taxon>
        <taxon>Solirubrobacteraceae</taxon>
        <taxon>environmental samples</taxon>
    </lineage>
</organism>
<name>A0A6J4RYE2_9ACTN</name>
<accession>A0A6J4RYE2</accession>
<protein>
    <recommendedName>
        <fullName evidence="2">Peptidase M15A C-terminal domain-containing protein</fullName>
    </recommendedName>
</protein>